<gene>
    <name evidence="4" type="ORF">BESB_040630</name>
</gene>
<dbReference type="SUPFAM" id="SSF54001">
    <property type="entry name" value="Cysteine proteinases"/>
    <property type="match status" value="1"/>
</dbReference>
<dbReference type="PANTHER" id="PTHR46298">
    <property type="entry name" value="ANDROGLOBIN"/>
    <property type="match status" value="1"/>
</dbReference>
<comment type="caution">
    <text evidence="1">Lacks conserved residue(s) required for the propagation of feature annotation.</text>
</comment>
<feature type="region of interest" description="Disordered" evidence="2">
    <location>
        <begin position="99"/>
        <end position="163"/>
    </location>
</feature>
<feature type="compositionally biased region" description="Basic and acidic residues" evidence="2">
    <location>
        <begin position="1811"/>
        <end position="1827"/>
    </location>
</feature>
<evidence type="ECO:0000259" key="3">
    <source>
        <dbReference type="PROSITE" id="PS50203"/>
    </source>
</evidence>
<dbReference type="STRING" id="94643.A0A2A9MHZ7"/>
<name>A0A2A9MHZ7_BESBE</name>
<sequence length="2165" mass="236329">MASNLRSTADRSLSARRSRVPLQSAPRPEPWPPLPCTFPGFTVPETSKTLQEVRTSTLTAEFMSPPSGEPAKCFVDTKFLLRSVPEEIRGRTVGWKRAPACWDSTSPTEDYPLTSPPVAPPGVSGTAHDVPNDSGTKQKPRAGRTGSNRSKLEASDGRENDSVYVSLQRKGGIPRSVESYAGNNLQQGLVRNGERQYSDTAKGDSSTSGPIHSAAVDKAAAAGKAGGGISEASMKCAIDDRLLAHVDLEAILTGTARDTQSVVVGLDAFLSRNVSNFTLEPNAPHWVAGLTSAFRLIADNAVLLPKGQFLWELIYPQSESGWPLYNPQGLYYVKLFLHSQWRWVEIDDRIPCDASNKPLAPMSCRDPHIHELWPLLLTKAIWKAFQGEIAYGVPDTPIIEALSGRRQIMYPLTISTVRRFLTKGFWASIKIRATEIQGIGGSDSTEECAADSTAGGISFLLCDLGPDSTGRPQVCLRNTAFALKRFHPEEQGGRNGPVRSAADTQDAPPATAPEQSCAGGSSLSWVDADCEEEYGGVFSLVSADHPANRAEIMAEKAHAETQRRVNELRRGVNGSVVMCQPWGKLLNHFFGDVLPHPLPEVTLGDSSVFLGRTAFGLGSSATSSVKPTSGAAVAHDGHVPKLNKQLDAGGGWIPPKAKPPGSALTEIIQRHQMPWPPETMYELVEADGITYDGTEWVMWERLIKLCRSAHLYIYIPGTEFKTVSSSDFFDYEQGVLPAEFPLRAAVCCMNVQTGYTTRKKKGDRGHSEVESQTRQNGQSDPTCPEPQERPPMTRCIPRGQLSPIPVLLEFDAQPPITTAGTELMRVADQIPKHALSTHLPQNGRTADGRSRTAAQADTMRRYVGGVCIIQSVAFVRRHWKHTGSQRSVWERLGCLKGEEVMPLLGPELRNAVVQGIELWGAEQADLEGWQRGKGRSYRGKKRFLAHSSDGHLCCASFAARPTTAYALEICGGPRFLPLDASSRAQIQLNLSPGKHAFFFWLDSPAGSGALRVHWLSDKCAKDSIELEVPSLPSGGGASMKQGKKHAADVQPASKESHPTESTRGTSCEFMSIEDYLMMAHGIQMQEFFIAVPENALLGSWYNVWFKAELEVHPRFSLKGGSWQSSGAAGSASRSHEDTRDCSTSLFPTLFVTLNLPHGGLAPYLRLSIGQHRTELPANTERAPEGTSRLSENSFKFDAVVEAAYSAAARPELRGGGLQPDLRQLPICPLICIDLNELTKPRSHGQDPLAKRDEPTSTKTSGHPEAQPHRFLLILESALPPPSPALGFSVGIGSRDLEVEGSTRRSDRGQPEEQDGDGYPHQPPPSRIRLAVSSVSFRASWSDGTVTNGDNIVLRERMSPKGLQPVSASLSVTVQQLDRIVLHARILLIHRRPLSDSAPLEGSQKSPTPVAATSGLPLVTPRPPTQQPGGRSSNQAVSPGPASRESAATSSRELRNANATVPPAGAGRLAGYESNRNVAGMPSVALDFAHPRAPLEEILIESTGRQIVTFPHVQLDPGCDYVIEVTARKSVSTRGQVARHTVMQDHSIPPSGQADREDSACSFLATCDDTYDTTGEGATIEGSPESLPERWVRDIRATETASAERFRAAVPLDGGSWRLDVAATAEVEVAEDVCREDFERKLFALWSESDPTRAERAKKSRNAFLARNMKRVVPEEVDPPDALTSLAAFRQAVLWNLEMTELQLLRALVRSDVVVAEDTADAFSMGCSSSEAITIAAFSECKLLQDATEATRTELQEFFFSELDPAKTGSVNAAQFLMLLRSGAAPLRCSPKDAAEEMSAGGRQTRITKAANNDKRNKASGGDRDARRQGAAQKSPASKLSRWGGDDQRKDGQTGSLEGVKEQTPAHGCRALRRPLTSTPHRNTTISEFIQKLSARYTERTVTVPGVFLAGTPTGRDDGLKSAGFSPTSPPTPPEIRRAKNTATAERVAALRDSIERTSVRSGDVPRESDEKVRGMPLFYHDSLEQKRESLRTLQRSRRDVASRVSEMLQDDMQKEIQKEELQHLMDESEKTGMWLFDSCLTERLRNQYAAVKAMHRVQEILEKDAHGLKKDSDAIRKMARKKADKENQADNTVEKKDTSLTEADVDELAELLRTLERLYSLQGPTRPANCQRLYALLEIAKEICATKARQFPSRNSSPRHLDNPG</sequence>
<feature type="region of interest" description="Disordered" evidence="2">
    <location>
        <begin position="184"/>
        <end position="212"/>
    </location>
</feature>
<dbReference type="InterPro" id="IPR053033">
    <property type="entry name" value="Androglobin-like"/>
</dbReference>
<dbReference type="EMBL" id="NWUJ01000002">
    <property type="protein sequence ID" value="PFH37605.1"/>
    <property type="molecule type" value="Genomic_DNA"/>
</dbReference>
<dbReference type="Proteomes" id="UP000224006">
    <property type="component" value="Chromosome II"/>
</dbReference>
<feature type="region of interest" description="Disordered" evidence="2">
    <location>
        <begin position="1790"/>
        <end position="1879"/>
    </location>
</feature>
<feature type="compositionally biased region" description="Basic and acidic residues" evidence="2">
    <location>
        <begin position="1297"/>
        <end position="1310"/>
    </location>
</feature>
<feature type="region of interest" description="Disordered" evidence="2">
    <location>
        <begin position="486"/>
        <end position="519"/>
    </location>
</feature>
<evidence type="ECO:0000313" key="4">
    <source>
        <dbReference type="EMBL" id="PFH37605.1"/>
    </source>
</evidence>
<feature type="region of interest" description="Disordered" evidence="2">
    <location>
        <begin position="1395"/>
        <end position="1467"/>
    </location>
</feature>
<feature type="compositionally biased region" description="Low complexity" evidence="2">
    <location>
        <begin position="501"/>
        <end position="513"/>
    </location>
</feature>
<accession>A0A2A9MHZ7</accession>
<feature type="region of interest" description="Disordered" evidence="2">
    <location>
        <begin position="1031"/>
        <end position="1064"/>
    </location>
</feature>
<dbReference type="PROSITE" id="PS50203">
    <property type="entry name" value="CALPAIN_CAT"/>
    <property type="match status" value="1"/>
</dbReference>
<feature type="compositionally biased region" description="Polar residues" evidence="2">
    <location>
        <begin position="1426"/>
        <end position="1436"/>
    </location>
</feature>
<dbReference type="GO" id="GO:0006508">
    <property type="term" value="P:proteolysis"/>
    <property type="evidence" value="ECO:0007669"/>
    <property type="project" value="InterPro"/>
</dbReference>
<dbReference type="KEGG" id="bbes:BESB_040630"/>
<dbReference type="InterPro" id="IPR001300">
    <property type="entry name" value="Peptidase_C2_calpain_cat"/>
</dbReference>
<proteinExistence type="predicted"/>
<dbReference type="VEuPathDB" id="ToxoDB:BESB_040630"/>
<feature type="region of interest" description="Disordered" evidence="2">
    <location>
        <begin position="1921"/>
        <end position="1940"/>
    </location>
</feature>
<feature type="compositionally biased region" description="Low complexity" evidence="2">
    <location>
        <begin position="1441"/>
        <end position="1450"/>
    </location>
</feature>
<comment type="caution">
    <text evidence="4">The sequence shown here is derived from an EMBL/GenBank/DDBJ whole genome shotgun (WGS) entry which is preliminary data.</text>
</comment>
<keyword evidence="5" id="KW-1185">Reference proteome</keyword>
<feature type="region of interest" description="Disordered" evidence="2">
    <location>
        <begin position="1297"/>
        <end position="1326"/>
    </location>
</feature>
<protein>
    <recommendedName>
        <fullName evidence="3">Calpain catalytic domain-containing protein</fullName>
    </recommendedName>
</protein>
<feature type="region of interest" description="Disordered" evidence="2">
    <location>
        <begin position="1240"/>
        <end position="1264"/>
    </location>
</feature>
<feature type="region of interest" description="Disordered" evidence="2">
    <location>
        <begin position="2077"/>
        <end position="2098"/>
    </location>
</feature>
<reference evidence="4 5" key="1">
    <citation type="submission" date="2017-09" db="EMBL/GenBank/DDBJ databases">
        <title>Genome sequencing of Besnoitia besnoiti strain Bb-Ger1.</title>
        <authorList>
            <person name="Schares G."/>
            <person name="Venepally P."/>
            <person name="Lorenzi H.A."/>
        </authorList>
    </citation>
    <scope>NUCLEOTIDE SEQUENCE [LARGE SCALE GENOMIC DNA]</scope>
    <source>
        <strain evidence="4 5">Bb-Ger1</strain>
    </source>
</reference>
<dbReference type="RefSeq" id="XP_029221614.1">
    <property type="nucleotide sequence ID" value="XM_029362649.1"/>
</dbReference>
<dbReference type="PANTHER" id="PTHR46298:SF1">
    <property type="entry name" value="ANDROGLOBIN"/>
    <property type="match status" value="1"/>
</dbReference>
<dbReference type="InterPro" id="IPR038765">
    <property type="entry name" value="Papain-like_cys_pep_sf"/>
</dbReference>
<feature type="compositionally biased region" description="Polar residues" evidence="2">
    <location>
        <begin position="1"/>
        <end position="11"/>
    </location>
</feature>
<evidence type="ECO:0000256" key="2">
    <source>
        <dbReference type="SAM" id="MobiDB-lite"/>
    </source>
</evidence>
<feature type="region of interest" description="Disordered" evidence="2">
    <location>
        <begin position="757"/>
        <end position="796"/>
    </location>
</feature>
<evidence type="ECO:0000256" key="1">
    <source>
        <dbReference type="PROSITE-ProRule" id="PRU00239"/>
    </source>
</evidence>
<feature type="compositionally biased region" description="Polar residues" evidence="2">
    <location>
        <begin position="772"/>
        <end position="781"/>
    </location>
</feature>
<feature type="region of interest" description="Disordered" evidence="2">
    <location>
        <begin position="1"/>
        <end position="35"/>
    </location>
</feature>
<dbReference type="OrthoDB" id="9374162at2759"/>
<dbReference type="GeneID" id="40309044"/>
<feature type="domain" description="Calpain catalytic" evidence="3">
    <location>
        <begin position="289"/>
        <end position="404"/>
    </location>
</feature>
<dbReference type="GO" id="GO:0004198">
    <property type="term" value="F:calcium-dependent cysteine-type endopeptidase activity"/>
    <property type="evidence" value="ECO:0007669"/>
    <property type="project" value="InterPro"/>
</dbReference>
<feature type="compositionally biased region" description="Basic and acidic residues" evidence="2">
    <location>
        <begin position="150"/>
        <end position="161"/>
    </location>
</feature>
<evidence type="ECO:0000313" key="5">
    <source>
        <dbReference type="Proteomes" id="UP000224006"/>
    </source>
</evidence>
<organism evidence="4 5">
    <name type="scientific">Besnoitia besnoiti</name>
    <name type="common">Apicomplexan protozoan</name>
    <dbReference type="NCBI Taxonomy" id="94643"/>
    <lineage>
        <taxon>Eukaryota</taxon>
        <taxon>Sar</taxon>
        <taxon>Alveolata</taxon>
        <taxon>Apicomplexa</taxon>
        <taxon>Conoidasida</taxon>
        <taxon>Coccidia</taxon>
        <taxon>Eucoccidiorida</taxon>
        <taxon>Eimeriorina</taxon>
        <taxon>Sarcocystidae</taxon>
        <taxon>Besnoitia</taxon>
    </lineage>
</organism>